<reference evidence="5 6" key="1">
    <citation type="submission" date="2019-01" db="EMBL/GenBank/DDBJ databases">
        <title>Spirosoma flava sp. nov., a propanil-degrading bacterium isolated from herbicide-contaminated soil.</title>
        <authorList>
            <person name="Zhang L."/>
            <person name="Jiang J.-D."/>
        </authorList>
    </citation>
    <scope>NUCLEOTIDE SEQUENCE [LARGE SCALE GENOMIC DNA]</scope>
    <source>
        <strain evidence="5 6">TY50</strain>
    </source>
</reference>
<keyword evidence="3" id="KW-1133">Transmembrane helix</keyword>
<proteinExistence type="inferred from homology"/>
<dbReference type="PANTHER" id="PTHR30576">
    <property type="entry name" value="COLANIC BIOSYNTHESIS UDP-GLUCOSE LIPID CARRIER TRANSFERASE"/>
    <property type="match status" value="1"/>
</dbReference>
<name>A0A4Q2URZ0_9BACT</name>
<evidence type="ECO:0000313" key="6">
    <source>
        <dbReference type="Proteomes" id="UP000290407"/>
    </source>
</evidence>
<dbReference type="Pfam" id="PF02397">
    <property type="entry name" value="Bac_transf"/>
    <property type="match status" value="1"/>
</dbReference>
<dbReference type="GO" id="GO:0016780">
    <property type="term" value="F:phosphotransferase activity, for other substituted phosphate groups"/>
    <property type="evidence" value="ECO:0007669"/>
    <property type="project" value="TreeGrafter"/>
</dbReference>
<comment type="caution">
    <text evidence="5">The sequence shown here is derived from an EMBL/GenBank/DDBJ whole genome shotgun (WGS) entry which is preliminary data.</text>
</comment>
<dbReference type="PROSITE" id="PS50110">
    <property type="entry name" value="RESPONSE_REGULATORY"/>
    <property type="match status" value="1"/>
</dbReference>
<dbReference type="AlphaFoldDB" id="A0A4Q2URZ0"/>
<keyword evidence="3" id="KW-0812">Transmembrane</keyword>
<dbReference type="Gene3D" id="3.40.50.2300">
    <property type="match status" value="1"/>
</dbReference>
<accession>A0A4Q2URZ0</accession>
<feature type="transmembrane region" description="Helical" evidence="3">
    <location>
        <begin position="152"/>
        <end position="176"/>
    </location>
</feature>
<sequence length="390" mass="43846">MTSDSPVNTVDFRILYVEDNTERASDFVQAFATLGSVTVLPGRSEALAALQQGRPFDLVVVNDELGGLKFLNSIDTIRLDQAFAVMLLSPNAEPDTNVQAEGQPIIDVFPLDYDPTAVRQRLTYLIRKKEYKTAFTTFDNEEPLRMPLGKRLFDMAVSAGVLLLISPLLLVVAVLIRLDSKGPILYKSKRIGMGYKLFDMYKFRTMRTGADKLISGMASQNMYQSAQPEPAPDALCETCQQAGTPCQRPLFQDNMQVCEIQVQRNRKAKAMFMKFKEDPRVTRLGKFLRNTSIDELPQLFNILKGDMSFVGNRPLPPYEAEKLTTIGYARRFAAPAGLTGLWQVTKRGKAGVSDQERIQLDALYARTYSFRTDLIILIRTVKAVFQKENV</sequence>
<keyword evidence="5" id="KW-0808">Transferase</keyword>
<evidence type="ECO:0000256" key="3">
    <source>
        <dbReference type="SAM" id="Phobius"/>
    </source>
</evidence>
<dbReference type="GO" id="GO:0000160">
    <property type="term" value="P:phosphorelay signal transduction system"/>
    <property type="evidence" value="ECO:0007669"/>
    <property type="project" value="InterPro"/>
</dbReference>
<dbReference type="Proteomes" id="UP000290407">
    <property type="component" value="Unassembled WGS sequence"/>
</dbReference>
<dbReference type="InterPro" id="IPR003362">
    <property type="entry name" value="Bact_transf"/>
</dbReference>
<organism evidence="5 6">
    <name type="scientific">Spirosoma sordidisoli</name>
    <dbReference type="NCBI Taxonomy" id="2502893"/>
    <lineage>
        <taxon>Bacteria</taxon>
        <taxon>Pseudomonadati</taxon>
        <taxon>Bacteroidota</taxon>
        <taxon>Cytophagia</taxon>
        <taxon>Cytophagales</taxon>
        <taxon>Cytophagaceae</taxon>
        <taxon>Spirosoma</taxon>
    </lineage>
</organism>
<feature type="domain" description="Response regulatory" evidence="4">
    <location>
        <begin position="13"/>
        <end position="126"/>
    </location>
</feature>
<dbReference type="RefSeq" id="WP_077923512.1">
    <property type="nucleotide sequence ID" value="NZ_SBLB01000001.1"/>
</dbReference>
<dbReference type="InterPro" id="IPR011006">
    <property type="entry name" value="CheY-like_superfamily"/>
</dbReference>
<evidence type="ECO:0000259" key="4">
    <source>
        <dbReference type="PROSITE" id="PS50110"/>
    </source>
</evidence>
<dbReference type="EMBL" id="SBLB01000001">
    <property type="protein sequence ID" value="RYC72256.1"/>
    <property type="molecule type" value="Genomic_DNA"/>
</dbReference>
<comment type="similarity">
    <text evidence="1">Belongs to the bacterial sugar transferase family.</text>
</comment>
<evidence type="ECO:0000256" key="2">
    <source>
        <dbReference type="PROSITE-ProRule" id="PRU00169"/>
    </source>
</evidence>
<evidence type="ECO:0000313" key="5">
    <source>
        <dbReference type="EMBL" id="RYC72256.1"/>
    </source>
</evidence>
<dbReference type="SUPFAM" id="SSF52172">
    <property type="entry name" value="CheY-like"/>
    <property type="match status" value="1"/>
</dbReference>
<protein>
    <submittedName>
        <fullName evidence="5">Sugar transferase</fullName>
    </submittedName>
</protein>
<dbReference type="InterPro" id="IPR001789">
    <property type="entry name" value="Sig_transdc_resp-reg_receiver"/>
</dbReference>
<evidence type="ECO:0000256" key="1">
    <source>
        <dbReference type="ARBA" id="ARBA00006464"/>
    </source>
</evidence>
<keyword evidence="6" id="KW-1185">Reference proteome</keyword>
<dbReference type="PANTHER" id="PTHR30576:SF0">
    <property type="entry name" value="UNDECAPRENYL-PHOSPHATE N-ACETYLGALACTOSAMINYL 1-PHOSPHATE TRANSFERASE-RELATED"/>
    <property type="match status" value="1"/>
</dbReference>
<gene>
    <name evidence="5" type="ORF">EQG79_08395</name>
</gene>
<comment type="caution">
    <text evidence="2">Lacks conserved residue(s) required for the propagation of feature annotation.</text>
</comment>
<keyword evidence="3" id="KW-0472">Membrane</keyword>